<evidence type="ECO:0000256" key="1">
    <source>
        <dbReference type="SAM" id="MobiDB-lite"/>
    </source>
</evidence>
<proteinExistence type="predicted"/>
<feature type="compositionally biased region" description="Pro residues" evidence="1">
    <location>
        <begin position="150"/>
        <end position="159"/>
    </location>
</feature>
<dbReference type="InterPro" id="IPR052345">
    <property type="entry name" value="Rad_response_metalloprotease"/>
</dbReference>
<dbReference type="InterPro" id="IPR010359">
    <property type="entry name" value="IrrE_HExxH"/>
</dbReference>
<gene>
    <name evidence="3" type="ORF">UFOPK3564_02470</name>
</gene>
<accession>A0A6J7IR70</accession>
<dbReference type="Gene3D" id="1.10.10.2910">
    <property type="match status" value="1"/>
</dbReference>
<dbReference type="PANTHER" id="PTHR43236">
    <property type="entry name" value="ANTITOXIN HIGA1"/>
    <property type="match status" value="1"/>
</dbReference>
<dbReference type="Pfam" id="PF06114">
    <property type="entry name" value="Peptidase_M78"/>
    <property type="match status" value="1"/>
</dbReference>
<feature type="compositionally biased region" description="Low complexity" evidence="1">
    <location>
        <begin position="140"/>
        <end position="149"/>
    </location>
</feature>
<dbReference type="EMBL" id="CAFBMK010000176">
    <property type="protein sequence ID" value="CAB4932764.1"/>
    <property type="molecule type" value="Genomic_DNA"/>
</dbReference>
<evidence type="ECO:0000259" key="2">
    <source>
        <dbReference type="Pfam" id="PF06114"/>
    </source>
</evidence>
<sequence length="313" mass="32975">MTVPGPAVTDIPGAVAAARRLREAHDVRPEDPLPCVLSMAEDHLGLDVVLSRLPTGWSGFYLPRAPRGLIAVNSDHAVVRQRFTIAHELGHHVLAHGPAPRVLPLTATPSAVEVPEGPSIGEGAASRGQSGEEPATSAGTPSSAVSTAPVPAPEAPAPPKDPKERAANAFAAELLCPAQAARAFVDRYAESGADGAPRIDFDLVVRLSCAFGLSAWAVVMRLGTAGILERGPHRNALQERVNAAEHIPRYEALGLESLQDELQVIADRGFLTRLPEGVGGELLASVTNPDRDPEELPPPMQRLRRMLGFDGGV</sequence>
<protein>
    <submittedName>
        <fullName evidence="3">Unannotated protein</fullName>
    </submittedName>
</protein>
<feature type="domain" description="IrrE N-terminal-like" evidence="2">
    <location>
        <begin position="44"/>
        <end position="98"/>
    </location>
</feature>
<name>A0A6J7IR70_9ZZZZ</name>
<organism evidence="3">
    <name type="scientific">freshwater metagenome</name>
    <dbReference type="NCBI Taxonomy" id="449393"/>
    <lineage>
        <taxon>unclassified sequences</taxon>
        <taxon>metagenomes</taxon>
        <taxon>ecological metagenomes</taxon>
    </lineage>
</organism>
<reference evidence="3" key="1">
    <citation type="submission" date="2020-05" db="EMBL/GenBank/DDBJ databases">
        <authorList>
            <person name="Chiriac C."/>
            <person name="Salcher M."/>
            <person name="Ghai R."/>
            <person name="Kavagutti S V."/>
        </authorList>
    </citation>
    <scope>NUCLEOTIDE SEQUENCE</scope>
</reference>
<feature type="region of interest" description="Disordered" evidence="1">
    <location>
        <begin position="111"/>
        <end position="163"/>
    </location>
</feature>
<evidence type="ECO:0000313" key="3">
    <source>
        <dbReference type="EMBL" id="CAB4932764.1"/>
    </source>
</evidence>
<dbReference type="PANTHER" id="PTHR43236:SF2">
    <property type="entry name" value="BLL0069 PROTEIN"/>
    <property type="match status" value="1"/>
</dbReference>
<dbReference type="AlphaFoldDB" id="A0A6J7IR70"/>